<dbReference type="Gene3D" id="3.40.1190.20">
    <property type="match status" value="1"/>
</dbReference>
<evidence type="ECO:0000256" key="5">
    <source>
        <dbReference type="ARBA" id="ARBA00023295"/>
    </source>
</evidence>
<dbReference type="GO" id="GO:0004730">
    <property type="term" value="F:pseudouridylate synthase activity"/>
    <property type="evidence" value="ECO:0007669"/>
    <property type="project" value="InterPro"/>
</dbReference>
<name>A0A0D2EW08_9EURO</name>
<dbReference type="InterPro" id="IPR007342">
    <property type="entry name" value="PsuG"/>
</dbReference>
<dbReference type="EMBL" id="KN846973">
    <property type="protein sequence ID" value="KIW78427.1"/>
    <property type="molecule type" value="Genomic_DNA"/>
</dbReference>
<proteinExistence type="inferred from homology"/>
<sequence>MALYRRSQLLSPPYRQLLRLSYQTRKSSAGRDKFFRISEEVQDALTTGKPVVALETTIYTHGFPYPENVALSSHLESLVRVNGGVPATIGILEGKACVGMGAEELIQLVSTAGDKNTWKISRRDLGFIGGLGLRGQKLNGGTTIAGTMILAHLAGIKVFATGGLGGVHRGGENTLDISADLTELGRTPVAVISSGCKSFLDIPRTLEYLETQGVGVGTFADGRQGDVDFPAFFSRDSGVKSPKTIQDEVDAAAIIYAQQGFPLHSGLLFANPVPEESAMAKEEIDSIVAAAVAEAEEKGIGGSANTPYILKRIRELSKGGSVRANEALIEANVIRGTKVAVELAKLERRGGAAPHREDASEVISSRSFAKSIKSHQRGADGPADPAHATVQQSFQPVDILVAGSLASDTICDHQPLQITPDSNTPTLHTSNPSAISQSPGGVGRNVAMAAHLAGAKVTLASVVSDDLAGVSLLDHVEKCGLGTTAIRRVSTNDGARTAQYVAVNDTNKDLVLAMADMSIFGRPELESAEYWMAKMGESKPKWVVVDANWSPAILSSILTAAKAHQALVAFEPVSIAKAARLFDKDNSAIVSANVVPDHVVSLASPNRLELTAIYNAARNALMFESEQWWNTIDSLGLAGSGSRDRLISVAGLDLVERGVPQQCIQLLPFIPNLVTKLGHKGCLLACLLRPGDPRLTMPESAPYVLSRNLSHDSAVGGLYMRLIPPFIEVEQDEIVSVNGIGDTMLGVIVAGLAKGRTLEEMLPIAQEAAVLTLKSAEAVSPDVRQIQARLM</sequence>
<dbReference type="Proteomes" id="UP000053029">
    <property type="component" value="Unassembled WGS sequence"/>
</dbReference>
<evidence type="ECO:0000259" key="7">
    <source>
        <dbReference type="Pfam" id="PF00294"/>
    </source>
</evidence>
<dbReference type="InterPro" id="IPR011611">
    <property type="entry name" value="PfkB_dom"/>
</dbReference>
<feature type="region of interest" description="Disordered" evidence="6">
    <location>
        <begin position="348"/>
        <end position="388"/>
    </location>
</feature>
<accession>A0A0D2EW08</accession>
<dbReference type="InterPro" id="IPR029056">
    <property type="entry name" value="Ribokinase-like"/>
</dbReference>
<keyword evidence="2" id="KW-0378">Hydrolase</keyword>
<keyword evidence="5" id="KW-0326">Glycosidase</keyword>
<dbReference type="VEuPathDB" id="FungiDB:Z517_08263"/>
<dbReference type="GO" id="GO:0046872">
    <property type="term" value="F:metal ion binding"/>
    <property type="evidence" value="ECO:0007669"/>
    <property type="project" value="UniProtKB-KW"/>
</dbReference>
<dbReference type="HAMAP" id="MF_01876">
    <property type="entry name" value="PsiMP_glycosidase"/>
    <property type="match status" value="1"/>
</dbReference>
<dbReference type="GeneID" id="25307753"/>
<dbReference type="STRING" id="1442368.A0A0D2EW08"/>
<dbReference type="PANTHER" id="PTHR42909">
    <property type="entry name" value="ZGC:136858"/>
    <property type="match status" value="1"/>
</dbReference>
<organism evidence="8 9">
    <name type="scientific">Fonsecaea pedrosoi CBS 271.37</name>
    <dbReference type="NCBI Taxonomy" id="1442368"/>
    <lineage>
        <taxon>Eukaryota</taxon>
        <taxon>Fungi</taxon>
        <taxon>Dikarya</taxon>
        <taxon>Ascomycota</taxon>
        <taxon>Pezizomycotina</taxon>
        <taxon>Eurotiomycetes</taxon>
        <taxon>Chaetothyriomycetidae</taxon>
        <taxon>Chaetothyriales</taxon>
        <taxon>Herpotrichiellaceae</taxon>
        <taxon>Fonsecaea</taxon>
    </lineage>
</organism>
<dbReference type="Gene3D" id="3.40.1790.10">
    <property type="entry name" value="Indigoidine synthase domain"/>
    <property type="match status" value="1"/>
</dbReference>
<evidence type="ECO:0000256" key="6">
    <source>
        <dbReference type="SAM" id="MobiDB-lite"/>
    </source>
</evidence>
<dbReference type="InterPro" id="IPR022830">
    <property type="entry name" value="Indigdn_synthA-like"/>
</dbReference>
<protein>
    <recommendedName>
        <fullName evidence="7">Carbohydrate kinase PfkB domain-containing protein</fullName>
    </recommendedName>
</protein>
<gene>
    <name evidence="8" type="ORF">Z517_08263</name>
</gene>
<dbReference type="SUPFAM" id="SSF110581">
    <property type="entry name" value="Indigoidine synthase A-like"/>
    <property type="match status" value="1"/>
</dbReference>
<evidence type="ECO:0000313" key="8">
    <source>
        <dbReference type="EMBL" id="KIW78427.1"/>
    </source>
</evidence>
<keyword evidence="9" id="KW-1185">Reference proteome</keyword>
<dbReference type="SUPFAM" id="SSF53613">
    <property type="entry name" value="Ribokinase-like"/>
    <property type="match status" value="1"/>
</dbReference>
<feature type="domain" description="Carbohydrate kinase PfkB" evidence="7">
    <location>
        <begin position="429"/>
        <end position="579"/>
    </location>
</feature>
<dbReference type="OrthoDB" id="198885at2759"/>
<evidence type="ECO:0000313" key="9">
    <source>
        <dbReference type="Proteomes" id="UP000053029"/>
    </source>
</evidence>
<feature type="compositionally biased region" description="Polar residues" evidence="6">
    <location>
        <begin position="416"/>
        <end position="439"/>
    </location>
</feature>
<dbReference type="Pfam" id="PF04227">
    <property type="entry name" value="Indigoidine_A"/>
    <property type="match status" value="1"/>
</dbReference>
<keyword evidence="1" id="KW-0479">Metal-binding</keyword>
<evidence type="ECO:0000256" key="2">
    <source>
        <dbReference type="ARBA" id="ARBA00022801"/>
    </source>
</evidence>
<dbReference type="GO" id="GO:0005737">
    <property type="term" value="C:cytoplasm"/>
    <property type="evidence" value="ECO:0007669"/>
    <property type="project" value="TreeGrafter"/>
</dbReference>
<feature type="region of interest" description="Disordered" evidence="6">
    <location>
        <begin position="414"/>
        <end position="440"/>
    </location>
</feature>
<reference evidence="8 9" key="1">
    <citation type="submission" date="2015-01" db="EMBL/GenBank/DDBJ databases">
        <title>The Genome Sequence of Fonsecaea pedrosoi CBS 271.37.</title>
        <authorList>
            <consortium name="The Broad Institute Genomics Platform"/>
            <person name="Cuomo C."/>
            <person name="de Hoog S."/>
            <person name="Gorbushina A."/>
            <person name="Stielow B."/>
            <person name="Teixiera M."/>
            <person name="Abouelleil A."/>
            <person name="Chapman S.B."/>
            <person name="Priest M."/>
            <person name="Young S.K."/>
            <person name="Wortman J."/>
            <person name="Nusbaum C."/>
            <person name="Birren B."/>
        </authorList>
    </citation>
    <scope>NUCLEOTIDE SEQUENCE [LARGE SCALE GENOMIC DNA]</scope>
    <source>
        <strain evidence="8 9">CBS 271.37</strain>
    </source>
</reference>
<dbReference type="HOGENOM" id="CLU_012201_3_0_1"/>
<dbReference type="RefSeq" id="XP_013282235.1">
    <property type="nucleotide sequence ID" value="XM_013426781.1"/>
</dbReference>
<dbReference type="Pfam" id="PF00294">
    <property type="entry name" value="PfkB"/>
    <property type="match status" value="2"/>
</dbReference>
<evidence type="ECO:0000256" key="3">
    <source>
        <dbReference type="ARBA" id="ARBA00023211"/>
    </source>
</evidence>
<feature type="domain" description="Carbohydrate kinase PfkB" evidence="7">
    <location>
        <begin position="730"/>
        <end position="780"/>
    </location>
</feature>
<keyword evidence="3" id="KW-0464">Manganese</keyword>
<evidence type="ECO:0000256" key="4">
    <source>
        <dbReference type="ARBA" id="ARBA00023239"/>
    </source>
</evidence>
<dbReference type="CDD" id="cd01941">
    <property type="entry name" value="YeiC_kinase_like"/>
    <property type="match status" value="1"/>
</dbReference>
<dbReference type="PANTHER" id="PTHR42909:SF1">
    <property type="entry name" value="CARBOHYDRATE KINASE PFKB DOMAIN-CONTAINING PROTEIN"/>
    <property type="match status" value="1"/>
</dbReference>
<evidence type="ECO:0000256" key="1">
    <source>
        <dbReference type="ARBA" id="ARBA00022723"/>
    </source>
</evidence>
<feature type="compositionally biased region" description="Basic and acidic residues" evidence="6">
    <location>
        <begin position="348"/>
        <end position="359"/>
    </location>
</feature>
<dbReference type="AlphaFoldDB" id="A0A0D2EW08"/>
<keyword evidence="4" id="KW-0456">Lyase</keyword>
<dbReference type="GO" id="GO:0016798">
    <property type="term" value="F:hydrolase activity, acting on glycosyl bonds"/>
    <property type="evidence" value="ECO:0007669"/>
    <property type="project" value="UniProtKB-KW"/>
</dbReference>